<evidence type="ECO:0000313" key="3">
    <source>
        <dbReference type="Proteomes" id="UP000027222"/>
    </source>
</evidence>
<reference evidence="3" key="1">
    <citation type="journal article" date="2014" name="Proc. Natl. Acad. Sci. U.S.A.">
        <title>Extensive sampling of basidiomycete genomes demonstrates inadequacy of the white-rot/brown-rot paradigm for wood decay fungi.</title>
        <authorList>
            <person name="Riley R."/>
            <person name="Salamov A.A."/>
            <person name="Brown D.W."/>
            <person name="Nagy L.G."/>
            <person name="Floudas D."/>
            <person name="Held B.W."/>
            <person name="Levasseur A."/>
            <person name="Lombard V."/>
            <person name="Morin E."/>
            <person name="Otillar R."/>
            <person name="Lindquist E.A."/>
            <person name="Sun H."/>
            <person name="LaButti K.M."/>
            <person name="Schmutz J."/>
            <person name="Jabbour D."/>
            <person name="Luo H."/>
            <person name="Baker S.E."/>
            <person name="Pisabarro A.G."/>
            <person name="Walton J.D."/>
            <person name="Blanchette R.A."/>
            <person name="Henrissat B."/>
            <person name="Martin F."/>
            <person name="Cullen D."/>
            <person name="Hibbett D.S."/>
            <person name="Grigoriev I.V."/>
        </authorList>
    </citation>
    <scope>NUCLEOTIDE SEQUENCE [LARGE SCALE GENOMIC DNA]</scope>
    <source>
        <strain evidence="3">CBS 339.88</strain>
    </source>
</reference>
<evidence type="ECO:0008006" key="4">
    <source>
        <dbReference type="Google" id="ProtNLM"/>
    </source>
</evidence>
<sequence length="178" mass="18194">MSSGNPSKTTGQWHAAKGDMKEGLGKTFGSSNLTQQGQAERAAGKDQINAARGNTGAGTGTQGNTGFSGTGGKAGGIGGYGSAQPEDSDSQMGYNTTTVGQGYDSSNTGTGGNMGQRDGMGTDTAYNTFAPTSGATGTHRNDGMTANQQPGQFAQDTSLRDQDRLAKKNLDEYNRNAF</sequence>
<dbReference type="HOGENOM" id="CLU_1510713_0_0_1"/>
<dbReference type="Proteomes" id="UP000027222">
    <property type="component" value="Unassembled WGS sequence"/>
</dbReference>
<accession>A0A067SHG8</accession>
<dbReference type="EMBL" id="KL142397">
    <property type="protein sequence ID" value="KDR70385.1"/>
    <property type="molecule type" value="Genomic_DNA"/>
</dbReference>
<evidence type="ECO:0000313" key="2">
    <source>
        <dbReference type="EMBL" id="KDR70385.1"/>
    </source>
</evidence>
<gene>
    <name evidence="2" type="ORF">GALMADRAFT_214493</name>
</gene>
<dbReference type="OrthoDB" id="9999611at2759"/>
<organism evidence="2 3">
    <name type="scientific">Galerina marginata (strain CBS 339.88)</name>
    <dbReference type="NCBI Taxonomy" id="685588"/>
    <lineage>
        <taxon>Eukaryota</taxon>
        <taxon>Fungi</taxon>
        <taxon>Dikarya</taxon>
        <taxon>Basidiomycota</taxon>
        <taxon>Agaricomycotina</taxon>
        <taxon>Agaricomycetes</taxon>
        <taxon>Agaricomycetidae</taxon>
        <taxon>Agaricales</taxon>
        <taxon>Agaricineae</taxon>
        <taxon>Strophariaceae</taxon>
        <taxon>Galerina</taxon>
    </lineage>
</organism>
<proteinExistence type="predicted"/>
<keyword evidence="3" id="KW-1185">Reference proteome</keyword>
<feature type="compositionally biased region" description="Gly residues" evidence="1">
    <location>
        <begin position="55"/>
        <end position="81"/>
    </location>
</feature>
<evidence type="ECO:0000256" key="1">
    <source>
        <dbReference type="SAM" id="MobiDB-lite"/>
    </source>
</evidence>
<feature type="compositionally biased region" description="Polar residues" evidence="1">
    <location>
        <begin position="1"/>
        <end position="12"/>
    </location>
</feature>
<feature type="compositionally biased region" description="Polar residues" evidence="1">
    <location>
        <begin position="28"/>
        <end position="38"/>
    </location>
</feature>
<feature type="region of interest" description="Disordered" evidence="1">
    <location>
        <begin position="1"/>
        <end position="161"/>
    </location>
</feature>
<feature type="compositionally biased region" description="Polar residues" evidence="1">
    <location>
        <begin position="90"/>
        <end position="108"/>
    </location>
</feature>
<feature type="compositionally biased region" description="Polar residues" evidence="1">
    <location>
        <begin position="124"/>
        <end position="157"/>
    </location>
</feature>
<name>A0A067SHG8_GALM3</name>
<protein>
    <recommendedName>
        <fullName evidence="4">CsbD-like domain-containing protein</fullName>
    </recommendedName>
</protein>
<dbReference type="AlphaFoldDB" id="A0A067SHG8"/>